<dbReference type="Proteomes" id="UP000001935">
    <property type="component" value="Chromosome"/>
</dbReference>
<feature type="signal peptide" evidence="1">
    <location>
        <begin position="1"/>
        <end position="21"/>
    </location>
</feature>
<protein>
    <recommendedName>
        <fullName evidence="4">FecR protein domain-containing protein</fullName>
    </recommendedName>
</protein>
<organism evidence="2 3">
    <name type="scientific">Anaeromyxobacter dehalogenans (strain 2CP-C)</name>
    <dbReference type="NCBI Taxonomy" id="290397"/>
    <lineage>
        <taxon>Bacteria</taxon>
        <taxon>Pseudomonadati</taxon>
        <taxon>Myxococcota</taxon>
        <taxon>Myxococcia</taxon>
        <taxon>Myxococcales</taxon>
        <taxon>Cystobacterineae</taxon>
        <taxon>Anaeromyxobacteraceae</taxon>
        <taxon>Anaeromyxobacter</taxon>
    </lineage>
</organism>
<dbReference type="HOGENOM" id="CLU_606420_0_0_7"/>
<dbReference type="RefSeq" id="WP_011422931.1">
    <property type="nucleotide sequence ID" value="NC_007760.1"/>
</dbReference>
<gene>
    <name evidence="2" type="ordered locus">Adeh_3885</name>
</gene>
<evidence type="ECO:0000313" key="2">
    <source>
        <dbReference type="EMBL" id="ABC83649.1"/>
    </source>
</evidence>
<sequence>MGRRASAALLVLALSSFPVRAAAATTVATIVGPDGAALEAAANVERIRFGEAQPIRLAVGDTLEVGDELRSAGGAFTVVLACSEAASVTLTGAFRVAIMPASDGRTCLLDLFAGDAYMTGDRSTGLGLGDVTAGAERTQYRAAVSRDAEGVRTELAVFDGEVAVRPAAAGGGSARALQAGAVLSMQGARRVETALTAPQLEAAARLYAVVDASRLAQGVRPTVVKQLETAYLSVLQRPGDADARLKLVEQQVRFAATGATSLHQLDRAVAVAPRSQELEVATLALSAAVYRQRGEETRAATREAALRDLGAPAVEQALRARKLDPKVVRRPAPPGGVLAVPGALATLQVHALAEPPAIHVLGETRIRVRVTTGDGAPVQGARVRIAAGGGSFGHAVPGAAGAAEAAGRTGANGIFVTVWGCRQCAPAYVLSVEATREGFAPARAEVTVRVE</sequence>
<reference evidence="2" key="1">
    <citation type="submission" date="2006-01" db="EMBL/GenBank/DDBJ databases">
        <title>Complete sequence of Anaeromyxobacter dehalogenans 2CP-C.</title>
        <authorList>
            <consortium name="US DOE Joint Genome Institute"/>
            <person name="Copeland A."/>
            <person name="Lucas S."/>
            <person name="Lapidus A."/>
            <person name="Barry K."/>
            <person name="Detter J.C."/>
            <person name="Glavina T."/>
            <person name="Hammon N."/>
            <person name="Israni S."/>
            <person name="Pitluck S."/>
            <person name="Brettin T."/>
            <person name="Bruce D."/>
            <person name="Han C."/>
            <person name="Tapia R."/>
            <person name="Gilna P."/>
            <person name="Kiss H."/>
            <person name="Schmutz J."/>
            <person name="Larimer F."/>
            <person name="Land M."/>
            <person name="Kyrpides N."/>
            <person name="Anderson I."/>
            <person name="Sanford R.A."/>
            <person name="Ritalahti K.M."/>
            <person name="Thomas H.S."/>
            <person name="Kirby J.R."/>
            <person name="Zhulin I.B."/>
            <person name="Loeffler F.E."/>
            <person name="Richardson P."/>
        </authorList>
    </citation>
    <scope>NUCLEOTIDE SEQUENCE</scope>
    <source>
        <strain evidence="2">2CP-C</strain>
    </source>
</reference>
<keyword evidence="1" id="KW-0732">Signal</keyword>
<feature type="chain" id="PRO_5004210127" description="FecR protein domain-containing protein" evidence="1">
    <location>
        <begin position="22"/>
        <end position="451"/>
    </location>
</feature>
<evidence type="ECO:0008006" key="4">
    <source>
        <dbReference type="Google" id="ProtNLM"/>
    </source>
</evidence>
<accession>Q2IGE0</accession>
<evidence type="ECO:0000256" key="1">
    <source>
        <dbReference type="SAM" id="SignalP"/>
    </source>
</evidence>
<dbReference type="EMBL" id="CP000251">
    <property type="protein sequence ID" value="ABC83649.1"/>
    <property type="molecule type" value="Genomic_DNA"/>
</dbReference>
<proteinExistence type="predicted"/>
<dbReference type="KEGG" id="ade:Adeh_3885"/>
<name>Q2IGE0_ANADE</name>
<dbReference type="AlphaFoldDB" id="Q2IGE0"/>
<dbReference type="STRING" id="290397.Adeh_3885"/>
<evidence type="ECO:0000313" key="3">
    <source>
        <dbReference type="Proteomes" id="UP000001935"/>
    </source>
</evidence>